<protein>
    <submittedName>
        <fullName evidence="2">Uncharacterized protein</fullName>
    </submittedName>
</protein>
<name>A0AAN7KZQ5_TRANT</name>
<dbReference type="EMBL" id="JAXQNO010000019">
    <property type="protein sequence ID" value="KAK4775164.1"/>
    <property type="molecule type" value="Genomic_DNA"/>
</dbReference>
<sequence length="142" mass="16102">MCMQVNMKKGEPQTYLSDHPARKKATGHSERKAFESQKREIVTCELQEWASSIYLLLSIESILGAGEKGKHGLRGWVSSPPNKSILEEREREVNGILCFFFLLLRLTVTIGQKRLIVTRAAKGCQEMQRAEDMFLASDGKRC</sequence>
<dbReference type="Proteomes" id="UP001346149">
    <property type="component" value="Unassembled WGS sequence"/>
</dbReference>
<reference evidence="2 3" key="1">
    <citation type="journal article" date="2023" name="Hortic Res">
        <title>Pangenome of water caltrop reveals structural variations and asymmetric subgenome divergence after allopolyploidization.</title>
        <authorList>
            <person name="Zhang X."/>
            <person name="Chen Y."/>
            <person name="Wang L."/>
            <person name="Yuan Y."/>
            <person name="Fang M."/>
            <person name="Shi L."/>
            <person name="Lu R."/>
            <person name="Comes H.P."/>
            <person name="Ma Y."/>
            <person name="Chen Y."/>
            <person name="Huang G."/>
            <person name="Zhou Y."/>
            <person name="Zheng Z."/>
            <person name="Qiu Y."/>
        </authorList>
    </citation>
    <scope>NUCLEOTIDE SEQUENCE [LARGE SCALE GENOMIC DNA]</scope>
    <source>
        <strain evidence="2">F231</strain>
    </source>
</reference>
<gene>
    <name evidence="2" type="ORF">SAY86_010099</name>
</gene>
<organism evidence="2 3">
    <name type="scientific">Trapa natans</name>
    <name type="common">Water chestnut</name>
    <dbReference type="NCBI Taxonomy" id="22666"/>
    <lineage>
        <taxon>Eukaryota</taxon>
        <taxon>Viridiplantae</taxon>
        <taxon>Streptophyta</taxon>
        <taxon>Embryophyta</taxon>
        <taxon>Tracheophyta</taxon>
        <taxon>Spermatophyta</taxon>
        <taxon>Magnoliopsida</taxon>
        <taxon>eudicotyledons</taxon>
        <taxon>Gunneridae</taxon>
        <taxon>Pentapetalae</taxon>
        <taxon>rosids</taxon>
        <taxon>malvids</taxon>
        <taxon>Myrtales</taxon>
        <taxon>Lythraceae</taxon>
        <taxon>Trapa</taxon>
    </lineage>
</organism>
<comment type="caution">
    <text evidence="2">The sequence shown here is derived from an EMBL/GenBank/DDBJ whole genome shotgun (WGS) entry which is preliminary data.</text>
</comment>
<accession>A0AAN7KZQ5</accession>
<dbReference type="AlphaFoldDB" id="A0AAN7KZQ5"/>
<proteinExistence type="predicted"/>
<feature type="region of interest" description="Disordered" evidence="1">
    <location>
        <begin position="1"/>
        <end position="32"/>
    </location>
</feature>
<evidence type="ECO:0000256" key="1">
    <source>
        <dbReference type="SAM" id="MobiDB-lite"/>
    </source>
</evidence>
<keyword evidence="3" id="KW-1185">Reference proteome</keyword>
<evidence type="ECO:0000313" key="2">
    <source>
        <dbReference type="EMBL" id="KAK4775164.1"/>
    </source>
</evidence>
<evidence type="ECO:0000313" key="3">
    <source>
        <dbReference type="Proteomes" id="UP001346149"/>
    </source>
</evidence>